<dbReference type="EMBL" id="NUEQ01000014">
    <property type="protein sequence ID" value="PEJ34497.1"/>
    <property type="molecule type" value="Genomic_DNA"/>
</dbReference>
<dbReference type="SUPFAM" id="SSF52402">
    <property type="entry name" value="Adenine nucleotide alpha hydrolases-like"/>
    <property type="match status" value="1"/>
</dbReference>
<reference evidence="4 7" key="2">
    <citation type="submission" date="2018-07" db="EMBL/GenBank/DDBJ databases">
        <title>The molecular basis for the intramolecular migration of carboxyl group in the catabolism of para-hydroxybenzoate via gentisate.</title>
        <authorList>
            <person name="Zhao H."/>
            <person name="Xu Y."/>
            <person name="Lin S."/>
            <person name="Spain J.C."/>
            <person name="Zhou N.-Y."/>
        </authorList>
    </citation>
    <scope>NUCLEOTIDE SEQUENCE [LARGE SCALE GENOMIC DNA]</scope>
    <source>
        <strain evidence="4 7">PHB-7a</strain>
    </source>
</reference>
<comment type="similarity">
    <text evidence="1 2">Belongs to the universal stress protein A family.</text>
</comment>
<dbReference type="CDD" id="cd00293">
    <property type="entry name" value="USP-like"/>
    <property type="match status" value="1"/>
</dbReference>
<evidence type="ECO:0000313" key="7">
    <source>
        <dbReference type="Proteomes" id="UP000260457"/>
    </source>
</evidence>
<reference evidence="5 6" key="1">
    <citation type="submission" date="2017-09" db="EMBL/GenBank/DDBJ databases">
        <title>Large-scale bioinformatics analysis of Bacillus genomes uncovers conserved roles of natural products in bacterial physiology.</title>
        <authorList>
            <consortium name="Agbiome Team Llc"/>
            <person name="Bleich R.M."/>
            <person name="Kirk G.J."/>
            <person name="Santa Maria K.C."/>
            <person name="Allen S.E."/>
            <person name="Farag S."/>
            <person name="Shank E.A."/>
            <person name="Bowers A."/>
        </authorList>
    </citation>
    <scope>NUCLEOTIDE SEQUENCE [LARGE SCALE GENOMIC DNA]</scope>
    <source>
        <strain evidence="5 6">AFS003229</strain>
    </source>
</reference>
<accession>A0AAX0S6B1</accession>
<evidence type="ECO:0000259" key="3">
    <source>
        <dbReference type="Pfam" id="PF00582"/>
    </source>
</evidence>
<evidence type="ECO:0000256" key="2">
    <source>
        <dbReference type="PIRNR" id="PIRNR006276"/>
    </source>
</evidence>
<dbReference type="EMBL" id="CP030926">
    <property type="protein sequence ID" value="AXN37865.1"/>
    <property type="molecule type" value="Genomic_DNA"/>
</dbReference>
<dbReference type="GeneID" id="97411235"/>
<dbReference type="GO" id="GO:0005737">
    <property type="term" value="C:cytoplasm"/>
    <property type="evidence" value="ECO:0007669"/>
    <property type="project" value="UniProtKB-SubCell"/>
</dbReference>
<dbReference type="PRINTS" id="PR01438">
    <property type="entry name" value="UNVRSLSTRESS"/>
</dbReference>
<dbReference type="PANTHER" id="PTHR46268">
    <property type="entry name" value="STRESS RESPONSE PROTEIN NHAX"/>
    <property type="match status" value="1"/>
</dbReference>
<keyword evidence="2" id="KW-0963">Cytoplasm</keyword>
<comment type="subcellular location">
    <subcellularLocation>
        <location evidence="2">Cytoplasm</location>
    </subcellularLocation>
</comment>
<evidence type="ECO:0000313" key="4">
    <source>
        <dbReference type="EMBL" id="AXN37865.1"/>
    </source>
</evidence>
<protein>
    <recommendedName>
        <fullName evidence="2">Universal stress protein</fullName>
    </recommendedName>
</protein>
<keyword evidence="7" id="KW-1185">Reference proteome</keyword>
<feature type="domain" description="UspA" evidence="3">
    <location>
        <begin position="6"/>
        <end position="145"/>
    </location>
</feature>
<evidence type="ECO:0000313" key="6">
    <source>
        <dbReference type="Proteomes" id="UP000220106"/>
    </source>
</evidence>
<dbReference type="InterPro" id="IPR006015">
    <property type="entry name" value="Universal_stress_UspA"/>
</dbReference>
<evidence type="ECO:0000313" key="5">
    <source>
        <dbReference type="EMBL" id="PEJ34497.1"/>
    </source>
</evidence>
<name>A0AAX0S6B1_9BACI</name>
<dbReference type="Gene3D" id="3.40.50.620">
    <property type="entry name" value="HUPs"/>
    <property type="match status" value="1"/>
</dbReference>
<dbReference type="RefSeq" id="WP_053347287.1">
    <property type="nucleotide sequence ID" value="NZ_CP030926.1"/>
</dbReference>
<dbReference type="AlphaFoldDB" id="A0AAX0S6B1"/>
<dbReference type="Proteomes" id="UP000220106">
    <property type="component" value="Unassembled WGS sequence"/>
</dbReference>
<proteinExistence type="inferred from homology"/>
<dbReference type="KEGG" id="pbut:DTO10_05145"/>
<dbReference type="Pfam" id="PF00582">
    <property type="entry name" value="Usp"/>
    <property type="match status" value="1"/>
</dbReference>
<dbReference type="PANTHER" id="PTHR46268:SF6">
    <property type="entry name" value="UNIVERSAL STRESS PROTEIN UP12"/>
    <property type="match status" value="1"/>
</dbReference>
<evidence type="ECO:0000256" key="1">
    <source>
        <dbReference type="ARBA" id="ARBA00008791"/>
    </source>
</evidence>
<sequence>MNSIDYKNILVAVDGSEEAEWALKKAIYLAKLSDATLVLAHIVDTRNFPTIEAYDMTIRDHSETFANELLEKYKTEAIASGIANVKTEVAYGSPKVQIPRDLAKKHTIDLIVCGATGLNAVERFLIGSVSEGIVRHSTCDVIVVRTNIDKK</sequence>
<dbReference type="Proteomes" id="UP000260457">
    <property type="component" value="Chromosome"/>
</dbReference>
<dbReference type="PIRSF" id="PIRSF006276">
    <property type="entry name" value="UspA"/>
    <property type="match status" value="1"/>
</dbReference>
<dbReference type="InterPro" id="IPR006016">
    <property type="entry name" value="UspA"/>
</dbReference>
<dbReference type="InterPro" id="IPR014729">
    <property type="entry name" value="Rossmann-like_a/b/a_fold"/>
</dbReference>
<organism evidence="5 6">
    <name type="scientific">Peribacillus butanolivorans</name>
    <dbReference type="NCBI Taxonomy" id="421767"/>
    <lineage>
        <taxon>Bacteria</taxon>
        <taxon>Bacillati</taxon>
        <taxon>Bacillota</taxon>
        <taxon>Bacilli</taxon>
        <taxon>Bacillales</taxon>
        <taxon>Bacillaceae</taxon>
        <taxon>Peribacillus</taxon>
    </lineage>
</organism>
<gene>
    <name evidence="5" type="ORF">CN689_10235</name>
    <name evidence="4" type="ORF">DTO10_05145</name>
</gene>